<dbReference type="STRING" id="500610.SAMN02799615_03612"/>
<feature type="chain" id="PRO_5011727385" description="Lipid A 3-O-deacylase (PagL)" evidence="1">
    <location>
        <begin position="22"/>
        <end position="175"/>
    </location>
</feature>
<evidence type="ECO:0000313" key="3">
    <source>
        <dbReference type="Proteomes" id="UP000199477"/>
    </source>
</evidence>
<feature type="signal peptide" evidence="1">
    <location>
        <begin position="1"/>
        <end position="21"/>
    </location>
</feature>
<evidence type="ECO:0000313" key="2">
    <source>
        <dbReference type="EMBL" id="SFF44755.1"/>
    </source>
</evidence>
<accession>A0A1I2IR11</accession>
<evidence type="ECO:0008006" key="4">
    <source>
        <dbReference type="Google" id="ProtNLM"/>
    </source>
</evidence>
<dbReference type="Proteomes" id="UP000199477">
    <property type="component" value="Unassembled WGS sequence"/>
</dbReference>
<dbReference type="RefSeq" id="WP_026634757.1">
    <property type="nucleotide sequence ID" value="NZ_FONH01000018.1"/>
</dbReference>
<dbReference type="EMBL" id="FONH01000018">
    <property type="protein sequence ID" value="SFF44755.1"/>
    <property type="molecule type" value="Genomic_DNA"/>
</dbReference>
<gene>
    <name evidence="2" type="ORF">SAMN02799615_03612</name>
</gene>
<keyword evidence="1" id="KW-0732">Signal</keyword>
<evidence type="ECO:0000256" key="1">
    <source>
        <dbReference type="SAM" id="SignalP"/>
    </source>
</evidence>
<reference evidence="3" key="1">
    <citation type="submission" date="2016-10" db="EMBL/GenBank/DDBJ databases">
        <authorList>
            <person name="Varghese N."/>
            <person name="Submissions S."/>
        </authorList>
    </citation>
    <scope>NUCLEOTIDE SEQUENCE [LARGE SCALE GENOMIC DNA]</scope>
    <source>
        <strain evidence="3">UNC178MFTsu3.1</strain>
    </source>
</reference>
<organism evidence="2 3">
    <name type="scientific">Dyella marensis</name>
    <dbReference type="NCBI Taxonomy" id="500610"/>
    <lineage>
        <taxon>Bacteria</taxon>
        <taxon>Pseudomonadati</taxon>
        <taxon>Pseudomonadota</taxon>
        <taxon>Gammaproteobacteria</taxon>
        <taxon>Lysobacterales</taxon>
        <taxon>Rhodanobacteraceae</taxon>
        <taxon>Dyella</taxon>
    </lineage>
</organism>
<proteinExistence type="predicted"/>
<keyword evidence="3" id="KW-1185">Reference proteome</keyword>
<sequence>MRLNKVFLSALALAMAGAASAASAATHLEVQGGRSYMDSHGTNAAFVEATFDAHPIGSTRFTWAPDVSVGWIGGRDLARYRGNRYETGDDVWLVAGGARLRYGSEGDWYHGFFYSLQGAVQTGRTMALSSVGEFVNTVGWQGKYLSFQIRHISNGGTHGPNRGETMALVGVGFDL</sequence>
<name>A0A1I2IR11_9GAMM</name>
<dbReference type="AlphaFoldDB" id="A0A1I2IR11"/>
<protein>
    <recommendedName>
        <fullName evidence="4">Lipid A 3-O-deacylase (PagL)</fullName>
    </recommendedName>
</protein>